<proteinExistence type="predicted"/>
<protein>
    <recommendedName>
        <fullName evidence="3">Membrane protein 6-pyruvoyl-tetrahydropterin synthase-related domain-containing protein</fullName>
    </recommendedName>
</protein>
<feature type="transmembrane region" description="Helical" evidence="1">
    <location>
        <begin position="404"/>
        <end position="424"/>
    </location>
</feature>
<feature type="transmembrane region" description="Helical" evidence="1">
    <location>
        <begin position="20"/>
        <end position="39"/>
    </location>
</feature>
<feature type="transmembrane region" description="Helical" evidence="1">
    <location>
        <begin position="162"/>
        <end position="178"/>
    </location>
</feature>
<sequence length="942" mass="104824">MQTKDTRNILTRLWNPTIFLDRWQSVFAMYLALASALHWRVFTKGLLLATPGDAITYNYPMRHFYATALKEFNFPLWNPQAFAGVPFVGLMQTGALYPPNMLLFGLLDVRVAFNLTILLHMALAGHWTYLYLRKLDLHPAAAFAGGFVFAFTGFIAGTRFHMAILTSASYLPLIVLALEGIRKGGGLQSAYLLAMAVALQFLGGNFQVCLYTYWVSGLYVLWYMFENAPGRRGRFFGLALLGGVLGLLLAAPQLVATLQHSSQSELQQIALYRGYPYFSLYNLDINMLPTFFFPKLLIPLEVVDTVSPRVGPVVVTLALVAFFVRMRTDRTALLWGLVALVGLVLALGGDTPLNELLYRVPVYNMMRAHGRNLLTVGFAMSVLVAMGLHGAFTKEETRKWAQWFTLASCAVLLTAGMGIALLKVLPNAAVLDYLAKSFRDPRAIFSLSVFSAAFLVPLVLLVGASAAFWLSNSRFRLAATFLLLLVFTAEAITTIGYHRQSGVIFTDASVPTGELCSEYFDDLLSGNPDTQVATLMKMGEPKMNPNASLTCGSRAVNAYDMLPYSSYSQMLGLWLHSFITDRWQELIDNNAVLSMLGTRYLLVSDKIDVSLEDIRTHTEPPRQETVMRAENWKGGLSRDGSTHTLAPGNEPLSRVLHQVATFKEGTYLITFEARAPRGVADTTRTTANALLHADLVDKNGTSTNMARIYHDRLGKEFRSFHNIFRLHGSGQHQAQIRIMSNDSIELRDFTIKYMAGYAPPAMGISITDNDPLYERVRDYGNATLYRNRNALPRAWSVRSLVSARDFQETRNLLHTLKVNPATEGIVTIETFNSLKNTSLSEGVVKITERSPNRLSLSTTFPGSGFVVVADQYHKDWHAYIDGEETPIYRTNGILRGVSVPAGTHKLTFVYKPRVFLVTLFLSLLLASLLAVHAGVLHMRRNT</sequence>
<dbReference type="PANTHER" id="PTHR38454">
    <property type="entry name" value="INTEGRAL MEMBRANE PROTEIN-RELATED"/>
    <property type="match status" value="1"/>
</dbReference>
<name>A0A0F9IEW6_9ZZZZ</name>
<feature type="transmembrane region" description="Helical" evidence="1">
    <location>
        <begin position="139"/>
        <end position="156"/>
    </location>
</feature>
<dbReference type="AlphaFoldDB" id="A0A0F9IEW6"/>
<accession>A0A0F9IEW6</accession>
<feature type="transmembrane region" description="Helical" evidence="1">
    <location>
        <begin position="333"/>
        <end position="353"/>
    </location>
</feature>
<dbReference type="EMBL" id="LAZR01014256">
    <property type="protein sequence ID" value="KKM18274.1"/>
    <property type="molecule type" value="Genomic_DNA"/>
</dbReference>
<feature type="transmembrane region" description="Helical" evidence="1">
    <location>
        <begin position="373"/>
        <end position="392"/>
    </location>
</feature>
<keyword evidence="1" id="KW-1133">Transmembrane helix</keyword>
<feature type="transmembrane region" description="Helical" evidence="1">
    <location>
        <begin position="477"/>
        <end position="497"/>
    </location>
</feature>
<feature type="transmembrane region" description="Helical" evidence="1">
    <location>
        <begin position="111"/>
        <end position="132"/>
    </location>
</feature>
<comment type="caution">
    <text evidence="2">The sequence shown here is derived from an EMBL/GenBank/DDBJ whole genome shotgun (WGS) entry which is preliminary data.</text>
</comment>
<dbReference type="PANTHER" id="PTHR38454:SF1">
    <property type="entry name" value="INTEGRAL MEMBRANE PROTEIN"/>
    <property type="match status" value="1"/>
</dbReference>
<feature type="transmembrane region" description="Helical" evidence="1">
    <location>
        <begin position="235"/>
        <end position="256"/>
    </location>
</feature>
<keyword evidence="1" id="KW-0812">Transmembrane</keyword>
<feature type="transmembrane region" description="Helical" evidence="1">
    <location>
        <begin position="310"/>
        <end position="326"/>
    </location>
</feature>
<dbReference type="InterPro" id="IPR018580">
    <property type="entry name" value="Uncharacterised_YfhO"/>
</dbReference>
<evidence type="ECO:0000256" key="1">
    <source>
        <dbReference type="SAM" id="Phobius"/>
    </source>
</evidence>
<gene>
    <name evidence="2" type="ORF">LCGC14_1667350</name>
</gene>
<feature type="transmembrane region" description="Helical" evidence="1">
    <location>
        <begin position="190"/>
        <end position="215"/>
    </location>
</feature>
<feature type="transmembrane region" description="Helical" evidence="1">
    <location>
        <begin position="444"/>
        <end position="470"/>
    </location>
</feature>
<reference evidence="2" key="1">
    <citation type="journal article" date="2015" name="Nature">
        <title>Complex archaea that bridge the gap between prokaryotes and eukaryotes.</title>
        <authorList>
            <person name="Spang A."/>
            <person name="Saw J.H."/>
            <person name="Jorgensen S.L."/>
            <person name="Zaremba-Niedzwiedzka K."/>
            <person name="Martijn J."/>
            <person name="Lind A.E."/>
            <person name="van Eijk R."/>
            <person name="Schleper C."/>
            <person name="Guy L."/>
            <person name="Ettema T.J."/>
        </authorList>
    </citation>
    <scope>NUCLEOTIDE SEQUENCE</scope>
</reference>
<organism evidence="2">
    <name type="scientific">marine sediment metagenome</name>
    <dbReference type="NCBI Taxonomy" id="412755"/>
    <lineage>
        <taxon>unclassified sequences</taxon>
        <taxon>metagenomes</taxon>
        <taxon>ecological metagenomes</taxon>
    </lineage>
</organism>
<evidence type="ECO:0008006" key="3">
    <source>
        <dbReference type="Google" id="ProtNLM"/>
    </source>
</evidence>
<feature type="transmembrane region" description="Helical" evidence="1">
    <location>
        <begin position="914"/>
        <end position="936"/>
    </location>
</feature>
<evidence type="ECO:0000313" key="2">
    <source>
        <dbReference type="EMBL" id="KKM18274.1"/>
    </source>
</evidence>
<keyword evidence="1" id="KW-0472">Membrane</keyword>
<dbReference type="Pfam" id="PF09586">
    <property type="entry name" value="YfhO"/>
    <property type="match status" value="2"/>
</dbReference>